<dbReference type="EMBL" id="SNRW01002899">
    <property type="protein sequence ID" value="KAA6391380.1"/>
    <property type="molecule type" value="Genomic_DNA"/>
</dbReference>
<evidence type="ECO:0000313" key="2">
    <source>
        <dbReference type="EMBL" id="KAA6391380.1"/>
    </source>
</evidence>
<keyword evidence="1" id="KW-1133">Transmembrane helix</keyword>
<evidence type="ECO:0000313" key="3">
    <source>
        <dbReference type="Proteomes" id="UP000324800"/>
    </source>
</evidence>
<organism evidence="2 3">
    <name type="scientific">Streblomastix strix</name>
    <dbReference type="NCBI Taxonomy" id="222440"/>
    <lineage>
        <taxon>Eukaryota</taxon>
        <taxon>Metamonada</taxon>
        <taxon>Preaxostyla</taxon>
        <taxon>Oxymonadida</taxon>
        <taxon>Streblomastigidae</taxon>
        <taxon>Streblomastix</taxon>
    </lineage>
</organism>
<comment type="caution">
    <text evidence="2">The sequence shown here is derived from an EMBL/GenBank/DDBJ whole genome shotgun (WGS) entry which is preliminary data.</text>
</comment>
<sequence>MTAPKPSFVHHSMLLGQKLLGLISINLLQLLTTEASAVVLALIQRISTLRLTTAALLVLGPPVRSAAAAVVEAFVVIVGSVLEVIAVIIVMLAATVLIIGCWI</sequence>
<keyword evidence="1" id="KW-0472">Membrane</keyword>
<feature type="transmembrane region" description="Helical" evidence="1">
    <location>
        <begin position="20"/>
        <end position="43"/>
    </location>
</feature>
<proteinExistence type="predicted"/>
<feature type="transmembrane region" description="Helical" evidence="1">
    <location>
        <begin position="55"/>
        <end position="78"/>
    </location>
</feature>
<evidence type="ECO:0000256" key="1">
    <source>
        <dbReference type="SAM" id="Phobius"/>
    </source>
</evidence>
<gene>
    <name evidence="2" type="ORF">EZS28_013090</name>
</gene>
<dbReference type="AlphaFoldDB" id="A0A5J4W937"/>
<dbReference type="Proteomes" id="UP000324800">
    <property type="component" value="Unassembled WGS sequence"/>
</dbReference>
<protein>
    <submittedName>
        <fullName evidence="2">Uncharacterized protein</fullName>
    </submittedName>
</protein>
<keyword evidence="1" id="KW-0812">Transmembrane</keyword>
<reference evidence="2 3" key="1">
    <citation type="submission" date="2019-03" db="EMBL/GenBank/DDBJ databases">
        <title>Single cell metagenomics reveals metabolic interactions within the superorganism composed of flagellate Streblomastix strix and complex community of Bacteroidetes bacteria on its surface.</title>
        <authorList>
            <person name="Treitli S.C."/>
            <person name="Kolisko M."/>
            <person name="Husnik F."/>
            <person name="Keeling P."/>
            <person name="Hampl V."/>
        </authorList>
    </citation>
    <scope>NUCLEOTIDE SEQUENCE [LARGE SCALE GENOMIC DNA]</scope>
    <source>
        <strain evidence="2">ST1C</strain>
    </source>
</reference>
<accession>A0A5J4W937</accession>
<feature type="transmembrane region" description="Helical" evidence="1">
    <location>
        <begin position="84"/>
        <end position="102"/>
    </location>
</feature>
<name>A0A5J4W937_9EUKA</name>